<dbReference type="PANTHER" id="PTHR31265">
    <property type="entry name" value="OS02G0527500 PROTEIN-RELATED"/>
    <property type="match status" value="1"/>
</dbReference>
<evidence type="ECO:0000256" key="2">
    <source>
        <dbReference type="ARBA" id="ARBA00004613"/>
    </source>
</evidence>
<organism evidence="8 9">
    <name type="scientific">Papaver nudicaule</name>
    <name type="common">Iceland poppy</name>
    <dbReference type="NCBI Taxonomy" id="74823"/>
    <lineage>
        <taxon>Eukaryota</taxon>
        <taxon>Viridiplantae</taxon>
        <taxon>Streptophyta</taxon>
        <taxon>Embryophyta</taxon>
        <taxon>Tracheophyta</taxon>
        <taxon>Spermatophyta</taxon>
        <taxon>Magnoliopsida</taxon>
        <taxon>Ranunculales</taxon>
        <taxon>Papaveraceae</taxon>
        <taxon>Papaveroideae</taxon>
        <taxon>Papaver</taxon>
    </lineage>
</organism>
<reference evidence="8" key="1">
    <citation type="submission" date="2022-03" db="EMBL/GenBank/DDBJ databases">
        <title>A functionally conserved STORR gene fusion in Papaver species that diverged 16.8 million years ago.</title>
        <authorList>
            <person name="Catania T."/>
        </authorList>
    </citation>
    <scope>NUCLEOTIDE SEQUENCE</scope>
    <source>
        <strain evidence="8">S-191538</strain>
    </source>
</reference>
<proteinExistence type="predicted"/>
<dbReference type="AlphaFoldDB" id="A0AA41SAB6"/>
<dbReference type="EMBL" id="JAJJMA010090317">
    <property type="protein sequence ID" value="MCL7029443.1"/>
    <property type="molecule type" value="Genomic_DNA"/>
</dbReference>
<evidence type="ECO:0000256" key="1">
    <source>
        <dbReference type="ARBA" id="ARBA00004196"/>
    </source>
</evidence>
<evidence type="ECO:0000313" key="8">
    <source>
        <dbReference type="EMBL" id="MCL7029443.1"/>
    </source>
</evidence>
<evidence type="ECO:0000256" key="4">
    <source>
        <dbReference type="ARBA" id="ARBA00022729"/>
    </source>
</evidence>
<evidence type="ECO:0000256" key="5">
    <source>
        <dbReference type="ARBA" id="ARBA00023180"/>
    </source>
</evidence>
<comment type="subcellular location">
    <subcellularLocation>
        <location evidence="1">Cell envelope</location>
    </subcellularLocation>
    <subcellularLocation>
        <location evidence="2">Secreted</location>
    </subcellularLocation>
</comment>
<feature type="domain" description="DUF642" evidence="7">
    <location>
        <begin position="46"/>
        <end position="108"/>
    </location>
</feature>
<dbReference type="Pfam" id="PF04862">
    <property type="entry name" value="DUF642"/>
    <property type="match status" value="1"/>
</dbReference>
<dbReference type="InterPro" id="IPR052437">
    <property type="entry name" value="Pectin_Meth_Modulator"/>
</dbReference>
<dbReference type="PANTHER" id="PTHR31265:SF28">
    <property type="entry name" value="EMB|CAB87702.1"/>
    <property type="match status" value="1"/>
</dbReference>
<dbReference type="InterPro" id="IPR006946">
    <property type="entry name" value="DGR2-like_dom"/>
</dbReference>
<protein>
    <recommendedName>
        <fullName evidence="7">DUF642 domain-containing protein</fullName>
    </recommendedName>
</protein>
<keyword evidence="5" id="KW-0325">Glycoprotein</keyword>
<dbReference type="Proteomes" id="UP001177140">
    <property type="component" value="Unassembled WGS sequence"/>
</dbReference>
<evidence type="ECO:0000259" key="7">
    <source>
        <dbReference type="Pfam" id="PF04862"/>
    </source>
</evidence>
<keyword evidence="9" id="KW-1185">Reference proteome</keyword>
<accession>A0AA41SAB6</accession>
<keyword evidence="4 6" id="KW-0732">Signal</keyword>
<comment type="caution">
    <text evidence="8">The sequence shown here is derived from an EMBL/GenBank/DDBJ whole genome shotgun (WGS) entry which is preliminary data.</text>
</comment>
<evidence type="ECO:0000256" key="6">
    <source>
        <dbReference type="SAM" id="SignalP"/>
    </source>
</evidence>
<name>A0AA41SAB6_PAPNU</name>
<evidence type="ECO:0000256" key="3">
    <source>
        <dbReference type="ARBA" id="ARBA00022525"/>
    </source>
</evidence>
<dbReference type="GO" id="GO:0005576">
    <property type="term" value="C:extracellular region"/>
    <property type="evidence" value="ECO:0007669"/>
    <property type="project" value="UniProtKB-SubCell"/>
</dbReference>
<keyword evidence="3" id="KW-0964">Secreted</keyword>
<sequence length="156" mass="17355">MRIWQARAAGLLLLQLLIEAASGFPDLQNPHFETPPINMPMNSTNPFVSYQGTMKYVSSSKGNNTIYLGENGKINQTFKANIESNHYYLTFDLQPAQSNCTNPTSVTVCQYLFQVDQLTEKNLLPNGGFEYGPAFPINSYGGILIDAESNETQLHN</sequence>
<gene>
    <name evidence="8" type="ORF">MKW94_009887</name>
</gene>
<evidence type="ECO:0000313" key="9">
    <source>
        <dbReference type="Proteomes" id="UP001177140"/>
    </source>
</evidence>
<feature type="chain" id="PRO_5041340099" description="DUF642 domain-containing protein" evidence="6">
    <location>
        <begin position="24"/>
        <end position="156"/>
    </location>
</feature>
<feature type="signal peptide" evidence="6">
    <location>
        <begin position="1"/>
        <end position="23"/>
    </location>
</feature>